<organism evidence="2 3">
    <name type="scientific">Sphingobium cupriresistens LL01</name>
    <dbReference type="NCBI Taxonomy" id="1420583"/>
    <lineage>
        <taxon>Bacteria</taxon>
        <taxon>Pseudomonadati</taxon>
        <taxon>Pseudomonadota</taxon>
        <taxon>Alphaproteobacteria</taxon>
        <taxon>Sphingomonadales</taxon>
        <taxon>Sphingomonadaceae</taxon>
        <taxon>Sphingobium</taxon>
    </lineage>
</organism>
<accession>A0A0J7Y3U7</accession>
<dbReference type="Gene3D" id="6.20.150.10">
    <property type="match status" value="1"/>
</dbReference>
<dbReference type="Pfam" id="PF04717">
    <property type="entry name" value="Phage_base_V"/>
    <property type="match status" value="1"/>
</dbReference>
<keyword evidence="3" id="KW-1185">Reference proteome</keyword>
<comment type="caution">
    <text evidence="2">The sequence shown here is derived from an EMBL/GenBank/DDBJ whole genome shotgun (WGS) entry which is preliminary data.</text>
</comment>
<proteinExistence type="predicted"/>
<protein>
    <submittedName>
        <fullName evidence="2">Baseplate assembly protein</fullName>
    </submittedName>
</protein>
<dbReference type="NCBIfam" id="TIGR01644">
    <property type="entry name" value="phage_P2_V"/>
    <property type="match status" value="1"/>
</dbReference>
<evidence type="ECO:0000259" key="1">
    <source>
        <dbReference type="Pfam" id="PF04717"/>
    </source>
</evidence>
<dbReference type="PATRIC" id="fig|1420583.3.peg.2193"/>
<dbReference type="STRING" id="1420583.V473_10895"/>
<dbReference type="AlphaFoldDB" id="A0A0J7Y3U7"/>
<evidence type="ECO:0000313" key="3">
    <source>
        <dbReference type="Proteomes" id="UP000052232"/>
    </source>
</evidence>
<gene>
    <name evidence="2" type="ORF">V473_10895</name>
</gene>
<dbReference type="EMBL" id="JACT01000001">
    <property type="protein sequence ID" value="KMS58581.1"/>
    <property type="molecule type" value="Genomic_DNA"/>
</dbReference>
<sequence>MAQIPDTERLTGEVLRYGAIASVDLANATCTVESGDIVTGDLPWIAQRAGAVITWSPPTLGEQCLLLAPEGDLACGLVIVGLYSDACPAPSSSADITLLKFPDGAIISYDHAAHALAATLPAGGTVAITADGGVTIDGPLQINGKVTATEDVVAAGISLKDHKHGQVQAGTAQSGKPV</sequence>
<dbReference type="InterPro" id="IPR044033">
    <property type="entry name" value="GpV-like_apex"/>
</dbReference>
<dbReference type="Proteomes" id="UP000052232">
    <property type="component" value="Unassembled WGS sequence"/>
</dbReference>
<dbReference type="InterPro" id="IPR013046">
    <property type="entry name" value="GpV/Gp45"/>
</dbReference>
<evidence type="ECO:0000313" key="2">
    <source>
        <dbReference type="EMBL" id="KMS58581.1"/>
    </source>
</evidence>
<feature type="domain" description="Gp5/Type VI secretion system Vgr protein OB-fold" evidence="1">
    <location>
        <begin position="18"/>
        <end position="83"/>
    </location>
</feature>
<reference evidence="2 3" key="1">
    <citation type="journal article" date="2015" name="G3 (Bethesda)">
        <title>Insights into Ongoing Evolution of the Hexachlorocyclohexane Catabolic Pathway from Comparative Genomics of Ten Sphingomonadaceae Strains.</title>
        <authorList>
            <person name="Pearce S.L."/>
            <person name="Oakeshott J.G."/>
            <person name="Pandey G."/>
        </authorList>
    </citation>
    <scope>NUCLEOTIDE SEQUENCE [LARGE SCALE GENOMIC DNA]</scope>
    <source>
        <strain evidence="2 3">LL01</strain>
    </source>
</reference>
<dbReference type="InterPro" id="IPR006531">
    <property type="entry name" value="Gp5/Vgr_OB"/>
</dbReference>
<dbReference type="InterPro" id="IPR037026">
    <property type="entry name" value="Vgr_OB-fold_dom_sf"/>
</dbReference>
<dbReference type="RefSeq" id="WP_066603557.1">
    <property type="nucleotide sequence ID" value="NZ_KQ130434.1"/>
</dbReference>
<dbReference type="Gene3D" id="2.40.50.230">
    <property type="entry name" value="Gp5 N-terminal domain"/>
    <property type="match status" value="1"/>
</dbReference>
<name>A0A0J7Y3U7_9SPHN</name>
<dbReference type="Pfam" id="PF18946">
    <property type="entry name" value="Apex"/>
    <property type="match status" value="1"/>
</dbReference>